<reference evidence="3" key="1">
    <citation type="journal article" date="2013" name="Nat. Genet.">
        <title>The duck genome and transcriptome provide insight into an avian influenza virus reservoir species.</title>
        <authorList>
            <person name="Huang Y."/>
            <person name="Li Y."/>
            <person name="Burt D.W."/>
            <person name="Chen H."/>
            <person name="Zhang Y."/>
            <person name="Qian W."/>
            <person name="Kim H."/>
            <person name="Gan S."/>
            <person name="Zhao Y."/>
            <person name="Li J."/>
            <person name="Yi K."/>
            <person name="Feng H."/>
            <person name="Zhu P."/>
            <person name="Li B."/>
            <person name="Liu Q."/>
            <person name="Fairley S."/>
            <person name="Magor K.E."/>
            <person name="Du Z."/>
            <person name="Hu X."/>
            <person name="Goodman L."/>
            <person name="Tafer H."/>
            <person name="Vignal A."/>
            <person name="Lee T."/>
            <person name="Kim K.W."/>
            <person name="Sheng Z."/>
            <person name="An Y."/>
            <person name="Searle S."/>
            <person name="Herrero J."/>
            <person name="Groenen M.A."/>
            <person name="Crooijmans R.P."/>
            <person name="Faraut T."/>
            <person name="Cai Q."/>
            <person name="Webster R.G."/>
            <person name="Aldridge J.R."/>
            <person name="Warren W.C."/>
            <person name="Bartschat S."/>
            <person name="Kehr S."/>
            <person name="Marz M."/>
            <person name="Stadler P.F."/>
            <person name="Smith J."/>
            <person name="Kraus R.H."/>
            <person name="Zhao Y."/>
            <person name="Ren L."/>
            <person name="Fei J."/>
            <person name="Morisson M."/>
            <person name="Kaiser P."/>
            <person name="Griffin D.K."/>
            <person name="Rao M."/>
            <person name="Pitel F."/>
            <person name="Wang J."/>
            <person name="Li N."/>
        </authorList>
    </citation>
    <scope>NUCLEOTIDE SEQUENCE [LARGE SCALE GENOMIC DNA]</scope>
</reference>
<gene>
    <name evidence="2" type="ORF">Anapl_14990</name>
</gene>
<evidence type="ECO:0000313" key="2">
    <source>
        <dbReference type="EMBL" id="EOA94320.1"/>
    </source>
</evidence>
<keyword evidence="3" id="KW-1185">Reference proteome</keyword>
<dbReference type="EMBL" id="KB744834">
    <property type="protein sequence ID" value="EOA94320.1"/>
    <property type="molecule type" value="Genomic_DNA"/>
</dbReference>
<feature type="compositionally biased region" description="Polar residues" evidence="1">
    <location>
        <begin position="1"/>
        <end position="13"/>
    </location>
</feature>
<protein>
    <submittedName>
        <fullName evidence="2">Uncharacterized protein</fullName>
    </submittedName>
</protein>
<evidence type="ECO:0000256" key="1">
    <source>
        <dbReference type="SAM" id="MobiDB-lite"/>
    </source>
</evidence>
<proteinExistence type="predicted"/>
<evidence type="ECO:0000313" key="3">
    <source>
        <dbReference type="Proteomes" id="UP000296049"/>
    </source>
</evidence>
<dbReference type="AlphaFoldDB" id="R0JAS2"/>
<feature type="region of interest" description="Disordered" evidence="1">
    <location>
        <begin position="1"/>
        <end position="26"/>
    </location>
</feature>
<name>R0JAS2_ANAPL</name>
<dbReference type="Proteomes" id="UP000296049">
    <property type="component" value="Unassembled WGS sequence"/>
</dbReference>
<accession>R0JAS2</accession>
<sequence length="379" mass="42767">MFPVNKDSQNSSWHHPEQPEQEQPTTPILFYCPSSDSESCFVSIQLRAQTDGSRGMWTAQCRCSPRKEKDFRIYGKKWKPRELKPAAFMTAKVRIQWYVKSSLLVGPVFCDGKKLLFWETLGSDQSRTPNSAIRSTGFLVGRINCTVNSLAFRPHGSFFRMDIQRLSVTRKYAMDLPSTWSVSDEQMCDGLTQHVVLEKKSAMGLDFWSTMDKEHNATSFTPSVSLPAPCISRRNRPKHWGPCADAETPSRNFRKVLLVYFSKEFIEKLGLLQHTEPWNELPAITETFMTKYSRSNMLEAQMPPDSMTHSRGMELLKPAAVYDNVCISSPVLSAEPVAMKCSTQINPELNGEEVLPQLSPLAVGQVEGLTAERDVIGGE</sequence>
<organism evidence="2 3">
    <name type="scientific">Anas platyrhynchos</name>
    <name type="common">Mallard</name>
    <name type="synonym">Anas boschas</name>
    <dbReference type="NCBI Taxonomy" id="8839"/>
    <lineage>
        <taxon>Eukaryota</taxon>
        <taxon>Metazoa</taxon>
        <taxon>Chordata</taxon>
        <taxon>Craniata</taxon>
        <taxon>Vertebrata</taxon>
        <taxon>Euteleostomi</taxon>
        <taxon>Archelosauria</taxon>
        <taxon>Archosauria</taxon>
        <taxon>Dinosauria</taxon>
        <taxon>Saurischia</taxon>
        <taxon>Theropoda</taxon>
        <taxon>Coelurosauria</taxon>
        <taxon>Aves</taxon>
        <taxon>Neognathae</taxon>
        <taxon>Galloanserae</taxon>
        <taxon>Anseriformes</taxon>
        <taxon>Anatidae</taxon>
        <taxon>Anatinae</taxon>
        <taxon>Anas</taxon>
    </lineage>
</organism>